<dbReference type="RefSeq" id="WP_168520011.1">
    <property type="nucleotide sequence ID" value="NZ_JAAXLS010000029.1"/>
</dbReference>
<dbReference type="SUPFAM" id="SSF54292">
    <property type="entry name" value="2Fe-2S ferredoxin-like"/>
    <property type="match status" value="1"/>
</dbReference>
<accession>A0ABX1JB50</accession>
<evidence type="ECO:0000256" key="5">
    <source>
        <dbReference type="ARBA" id="ARBA00023002"/>
    </source>
</evidence>
<dbReference type="PANTHER" id="PTHR47354:SF1">
    <property type="entry name" value="CARNITINE MONOOXYGENASE REDUCTASE SUBUNIT"/>
    <property type="match status" value="1"/>
</dbReference>
<name>A0ABX1JB50_9PSEU</name>
<proteinExistence type="predicted"/>
<evidence type="ECO:0000259" key="9">
    <source>
        <dbReference type="PROSITE" id="PS51384"/>
    </source>
</evidence>
<feature type="domain" description="FAD-binding FR-type" evidence="9">
    <location>
        <begin position="2"/>
        <end position="102"/>
    </location>
</feature>
<dbReference type="InterPro" id="IPR001041">
    <property type="entry name" value="2Fe-2S_ferredoxin-type"/>
</dbReference>
<comment type="caution">
    <text evidence="10">The sequence shown here is derived from an EMBL/GenBank/DDBJ whole genome shotgun (WGS) entry which is preliminary data.</text>
</comment>
<dbReference type="Pfam" id="PF00111">
    <property type="entry name" value="Fer2"/>
    <property type="match status" value="1"/>
</dbReference>
<evidence type="ECO:0000259" key="8">
    <source>
        <dbReference type="PROSITE" id="PS51085"/>
    </source>
</evidence>
<keyword evidence="3" id="KW-0001">2Fe-2S</keyword>
<dbReference type="InterPro" id="IPR050415">
    <property type="entry name" value="MRET"/>
</dbReference>
<dbReference type="Gene3D" id="2.40.30.10">
    <property type="entry name" value="Translation factors"/>
    <property type="match status" value="1"/>
</dbReference>
<dbReference type="Gene3D" id="3.10.20.30">
    <property type="match status" value="1"/>
</dbReference>
<reference evidence="10 11" key="1">
    <citation type="submission" date="2020-04" db="EMBL/GenBank/DDBJ databases">
        <title>Novel species.</title>
        <authorList>
            <person name="Teo W.F.A."/>
            <person name="Lipun K."/>
            <person name="Srisuk N."/>
            <person name="Duangmal K."/>
        </authorList>
    </citation>
    <scope>NUCLEOTIDE SEQUENCE [LARGE SCALE GENOMIC DNA]</scope>
    <source>
        <strain evidence="10 11">K13G38</strain>
    </source>
</reference>
<comment type="cofactor">
    <cofactor evidence="1">
        <name>FAD</name>
        <dbReference type="ChEBI" id="CHEBI:57692"/>
    </cofactor>
</comment>
<dbReference type="PANTHER" id="PTHR47354">
    <property type="entry name" value="NADH OXIDOREDUCTASE HCR"/>
    <property type="match status" value="1"/>
</dbReference>
<dbReference type="EMBL" id="JAAXLS010000029">
    <property type="protein sequence ID" value="NKQ56988.1"/>
    <property type="molecule type" value="Genomic_DNA"/>
</dbReference>
<dbReference type="PROSITE" id="PS00197">
    <property type="entry name" value="2FE2S_FER_1"/>
    <property type="match status" value="1"/>
</dbReference>
<dbReference type="Gene3D" id="3.40.50.80">
    <property type="entry name" value="Nucleotide-binding domain of ferredoxin-NADP reductase (FNR) module"/>
    <property type="match status" value="1"/>
</dbReference>
<gene>
    <name evidence="10" type="ORF">HFP15_29380</name>
</gene>
<dbReference type="SUPFAM" id="SSF63380">
    <property type="entry name" value="Riboflavin synthase domain-like"/>
    <property type="match status" value="1"/>
</dbReference>
<keyword evidence="11" id="KW-1185">Reference proteome</keyword>
<sequence>MTEPFKVQVASIVDAARDIRMFRLVRPSGAALPFAAPGSHIDVWTPGGPVRQYSLCEPGTLDGYTIAVKLERPSRGGSAAMHRVRERDMLEIGPPRDAFPLAGDARGHVLIAGGIGITPILAMARHLAASAAAFELHHFVRSVDHAAFHDVLTGPGLGAHSRVHAGLDPASTAAALADLIGDHARRDGAHLYCCGPAPLMQAARDTALALGWPPDSLHEERFTAAPAFPSGDNGFRVVLASSGREVEVGAGDSVLDALGRAGIDVDSSCEQGICGTCVTGVLDGEVDHRDQYLTDEEKAAGETMCLCVSRCRGTHLTLDL</sequence>
<dbReference type="PROSITE" id="PS51085">
    <property type="entry name" value="2FE2S_FER_2"/>
    <property type="match status" value="1"/>
</dbReference>
<protein>
    <submittedName>
        <fullName evidence="10">Oxidoreductase</fullName>
    </submittedName>
</protein>
<dbReference type="InterPro" id="IPR006058">
    <property type="entry name" value="2Fe2S_fd_BS"/>
</dbReference>
<dbReference type="InterPro" id="IPR036010">
    <property type="entry name" value="2Fe-2S_ferredoxin-like_sf"/>
</dbReference>
<evidence type="ECO:0000256" key="2">
    <source>
        <dbReference type="ARBA" id="ARBA00022630"/>
    </source>
</evidence>
<organism evidence="10 11">
    <name type="scientific">Amycolatopsis acididurans</name>
    <dbReference type="NCBI Taxonomy" id="2724524"/>
    <lineage>
        <taxon>Bacteria</taxon>
        <taxon>Bacillati</taxon>
        <taxon>Actinomycetota</taxon>
        <taxon>Actinomycetes</taxon>
        <taxon>Pseudonocardiales</taxon>
        <taxon>Pseudonocardiaceae</taxon>
        <taxon>Amycolatopsis</taxon>
    </lineage>
</organism>
<evidence type="ECO:0000256" key="3">
    <source>
        <dbReference type="ARBA" id="ARBA00022714"/>
    </source>
</evidence>
<dbReference type="CDD" id="cd06185">
    <property type="entry name" value="PDR_like"/>
    <property type="match status" value="1"/>
</dbReference>
<keyword evidence="6" id="KW-0408">Iron</keyword>
<dbReference type="Proteomes" id="UP000715441">
    <property type="component" value="Unassembled WGS sequence"/>
</dbReference>
<evidence type="ECO:0000256" key="7">
    <source>
        <dbReference type="ARBA" id="ARBA00023014"/>
    </source>
</evidence>
<keyword evidence="4" id="KW-0479">Metal-binding</keyword>
<dbReference type="PRINTS" id="PR00409">
    <property type="entry name" value="PHDIOXRDTASE"/>
</dbReference>
<evidence type="ECO:0000313" key="10">
    <source>
        <dbReference type="EMBL" id="NKQ56988.1"/>
    </source>
</evidence>
<keyword evidence="2" id="KW-0285">Flavoprotein</keyword>
<dbReference type="CDD" id="cd00207">
    <property type="entry name" value="fer2"/>
    <property type="match status" value="1"/>
</dbReference>
<keyword evidence="7" id="KW-0411">Iron-sulfur</keyword>
<evidence type="ECO:0000313" key="11">
    <source>
        <dbReference type="Proteomes" id="UP000715441"/>
    </source>
</evidence>
<evidence type="ECO:0000256" key="6">
    <source>
        <dbReference type="ARBA" id="ARBA00023004"/>
    </source>
</evidence>
<dbReference type="PROSITE" id="PS51384">
    <property type="entry name" value="FAD_FR"/>
    <property type="match status" value="1"/>
</dbReference>
<dbReference type="InterPro" id="IPR039261">
    <property type="entry name" value="FNR_nucleotide-bd"/>
</dbReference>
<evidence type="ECO:0000256" key="1">
    <source>
        <dbReference type="ARBA" id="ARBA00001974"/>
    </source>
</evidence>
<dbReference type="InterPro" id="IPR017927">
    <property type="entry name" value="FAD-bd_FR_type"/>
</dbReference>
<dbReference type="InterPro" id="IPR017938">
    <property type="entry name" value="Riboflavin_synthase-like_b-brl"/>
</dbReference>
<feature type="domain" description="2Fe-2S ferredoxin-type" evidence="8">
    <location>
        <begin position="235"/>
        <end position="320"/>
    </location>
</feature>
<evidence type="ECO:0000256" key="4">
    <source>
        <dbReference type="ARBA" id="ARBA00022723"/>
    </source>
</evidence>
<dbReference type="SUPFAM" id="SSF52343">
    <property type="entry name" value="Ferredoxin reductase-like, C-terminal NADP-linked domain"/>
    <property type="match status" value="1"/>
</dbReference>
<keyword evidence="5" id="KW-0560">Oxidoreductase</keyword>
<dbReference type="InterPro" id="IPR012675">
    <property type="entry name" value="Beta-grasp_dom_sf"/>
</dbReference>